<organism evidence="1 2">
    <name type="scientific">Aspergillus cavernicola</name>
    <dbReference type="NCBI Taxonomy" id="176166"/>
    <lineage>
        <taxon>Eukaryota</taxon>
        <taxon>Fungi</taxon>
        <taxon>Dikarya</taxon>
        <taxon>Ascomycota</taxon>
        <taxon>Pezizomycotina</taxon>
        <taxon>Eurotiomycetes</taxon>
        <taxon>Eurotiomycetidae</taxon>
        <taxon>Eurotiales</taxon>
        <taxon>Aspergillaceae</taxon>
        <taxon>Aspergillus</taxon>
        <taxon>Aspergillus subgen. Nidulantes</taxon>
    </lineage>
</organism>
<proteinExistence type="predicted"/>
<accession>A0ABR4HTE2</accession>
<reference evidence="1 2" key="1">
    <citation type="submission" date="2024-07" db="EMBL/GenBank/DDBJ databases">
        <title>Section-level genome sequencing and comparative genomics of Aspergillus sections Usti and Cavernicolus.</title>
        <authorList>
            <consortium name="Lawrence Berkeley National Laboratory"/>
            <person name="Nybo J.L."/>
            <person name="Vesth T.C."/>
            <person name="Theobald S."/>
            <person name="Frisvad J.C."/>
            <person name="Larsen T.O."/>
            <person name="Kjaerboelling I."/>
            <person name="Rothschild-Mancinelli K."/>
            <person name="Lyhne E.K."/>
            <person name="Kogle M.E."/>
            <person name="Barry K."/>
            <person name="Clum A."/>
            <person name="Na H."/>
            <person name="Ledsgaard L."/>
            <person name="Lin J."/>
            <person name="Lipzen A."/>
            <person name="Kuo A."/>
            <person name="Riley R."/>
            <person name="Mondo S."/>
            <person name="LaButti K."/>
            <person name="Haridas S."/>
            <person name="Pangalinan J."/>
            <person name="Salamov A.A."/>
            <person name="Simmons B.A."/>
            <person name="Magnuson J.K."/>
            <person name="Chen J."/>
            <person name="Drula E."/>
            <person name="Henrissat B."/>
            <person name="Wiebenga A."/>
            <person name="Lubbers R.J."/>
            <person name="Gomes A.C."/>
            <person name="Makela M.R."/>
            <person name="Stajich J."/>
            <person name="Grigoriev I.V."/>
            <person name="Mortensen U.H."/>
            <person name="De vries R.P."/>
            <person name="Baker S.E."/>
            <person name="Andersen M.R."/>
        </authorList>
    </citation>
    <scope>NUCLEOTIDE SEQUENCE [LARGE SCALE GENOMIC DNA]</scope>
    <source>
        <strain evidence="1 2">CBS 600.67</strain>
    </source>
</reference>
<comment type="caution">
    <text evidence="1">The sequence shown here is derived from an EMBL/GenBank/DDBJ whole genome shotgun (WGS) entry which is preliminary data.</text>
</comment>
<keyword evidence="2" id="KW-1185">Reference proteome</keyword>
<protein>
    <submittedName>
        <fullName evidence="1">Uncharacterized protein</fullName>
    </submittedName>
</protein>
<evidence type="ECO:0000313" key="2">
    <source>
        <dbReference type="Proteomes" id="UP001610335"/>
    </source>
</evidence>
<gene>
    <name evidence="1" type="ORF">BDW59DRAFT_127072</name>
</gene>
<dbReference type="Proteomes" id="UP001610335">
    <property type="component" value="Unassembled WGS sequence"/>
</dbReference>
<dbReference type="EMBL" id="JBFXLS010000082">
    <property type="protein sequence ID" value="KAL2818749.1"/>
    <property type="molecule type" value="Genomic_DNA"/>
</dbReference>
<name>A0ABR4HTE2_9EURO</name>
<evidence type="ECO:0000313" key="1">
    <source>
        <dbReference type="EMBL" id="KAL2818749.1"/>
    </source>
</evidence>
<sequence length="91" mass="10557">MQVKFCFLHPFLKAISQASSLPVPTRRSCSYEVPSFCYSYRFDTKLSFHVSTTSVTRQIRSSGYFRLGFEIVALVSEGRRTFWVRLYNNGV</sequence>